<dbReference type="AlphaFoldDB" id="A0A195B0A1"/>
<name>A0A195B0A1_9HYME</name>
<feature type="transmembrane region" description="Helical" evidence="1">
    <location>
        <begin position="71"/>
        <end position="92"/>
    </location>
</feature>
<feature type="transmembrane region" description="Helical" evidence="1">
    <location>
        <begin position="28"/>
        <end position="51"/>
    </location>
</feature>
<dbReference type="Proteomes" id="UP000078540">
    <property type="component" value="Unassembled WGS sequence"/>
</dbReference>
<sequence>MSLHKLSIVDDTLEALGAPREYQRLRNWIIRIIIGWIGYIFSDLAITMYWHFFYWHDVKIVDIYIIFVENYPGYIIILSVLISGTIFGYTSFKFHQVNDRLHVLYFDFFENNANYRRRSNTILMRRQIIEVKDIKQYIWILM</sequence>
<keyword evidence="1" id="KW-0812">Transmembrane</keyword>
<reference evidence="2 3" key="1">
    <citation type="submission" date="2015-09" db="EMBL/GenBank/DDBJ databases">
        <title>Atta colombica WGS genome.</title>
        <authorList>
            <person name="Nygaard S."/>
            <person name="Hu H."/>
            <person name="Boomsma J."/>
            <person name="Zhang G."/>
        </authorList>
    </citation>
    <scope>NUCLEOTIDE SEQUENCE [LARGE SCALE GENOMIC DNA]</scope>
    <source>
        <strain evidence="2">Treedump-2</strain>
        <tissue evidence="2">Whole body</tissue>
    </source>
</reference>
<accession>A0A195B0A1</accession>
<protein>
    <submittedName>
        <fullName evidence="2">Uncharacterized protein</fullName>
    </submittedName>
</protein>
<proteinExistence type="predicted"/>
<keyword evidence="1" id="KW-1133">Transmembrane helix</keyword>
<evidence type="ECO:0000313" key="2">
    <source>
        <dbReference type="EMBL" id="KYM77634.1"/>
    </source>
</evidence>
<gene>
    <name evidence="2" type="ORF">ALC53_11976</name>
</gene>
<keyword evidence="3" id="KW-1185">Reference proteome</keyword>
<keyword evidence="1" id="KW-0472">Membrane</keyword>
<evidence type="ECO:0000256" key="1">
    <source>
        <dbReference type="SAM" id="Phobius"/>
    </source>
</evidence>
<organism evidence="2 3">
    <name type="scientific">Atta colombica</name>
    <dbReference type="NCBI Taxonomy" id="520822"/>
    <lineage>
        <taxon>Eukaryota</taxon>
        <taxon>Metazoa</taxon>
        <taxon>Ecdysozoa</taxon>
        <taxon>Arthropoda</taxon>
        <taxon>Hexapoda</taxon>
        <taxon>Insecta</taxon>
        <taxon>Pterygota</taxon>
        <taxon>Neoptera</taxon>
        <taxon>Endopterygota</taxon>
        <taxon>Hymenoptera</taxon>
        <taxon>Apocrita</taxon>
        <taxon>Aculeata</taxon>
        <taxon>Formicoidea</taxon>
        <taxon>Formicidae</taxon>
        <taxon>Myrmicinae</taxon>
        <taxon>Atta</taxon>
    </lineage>
</organism>
<dbReference type="EMBL" id="KQ976694">
    <property type="protein sequence ID" value="KYM77634.1"/>
    <property type="molecule type" value="Genomic_DNA"/>
</dbReference>
<evidence type="ECO:0000313" key="3">
    <source>
        <dbReference type="Proteomes" id="UP000078540"/>
    </source>
</evidence>